<accession>A0A174NV13</accession>
<sequence>MSKWSDIKMYDLSIPIGILTPPWPTYEPMQMKFFKRLAPNGANGQLVTHSNHVGTHLDGPLHFDTAGRDIASLELTKLCAPGVVVDISDMGQDFGIYTPKDLMDRAEIRKGDILIINTGYHKYGFDQPTADERRYMLRHPGPSMDFVQWIRDMEIKWIGVDCGSADHPMNTKIRDWEPMEAEACDKIFMERYGKHLNEIYEWPKNYQAMHIQLFCQPYEAIHAECLGGEIDKLSNQRCVIGCFPWKFTEGESCISRIVAFTGFEDA</sequence>
<keyword evidence="1" id="KW-0378">Hydrolase</keyword>
<evidence type="ECO:0000313" key="3">
    <source>
        <dbReference type="EMBL" id="RGE70167.1"/>
    </source>
</evidence>
<dbReference type="InterPro" id="IPR007325">
    <property type="entry name" value="KFase/CYL"/>
</dbReference>
<dbReference type="InterPro" id="IPR037175">
    <property type="entry name" value="KFase_sf"/>
</dbReference>
<dbReference type="Proteomes" id="UP000260828">
    <property type="component" value="Unassembled WGS sequence"/>
</dbReference>
<protein>
    <submittedName>
        <fullName evidence="2 3">Cyclase</fullName>
    </submittedName>
    <submittedName>
        <fullName evidence="1">Kynurenine formamidase</fullName>
        <ecNumber evidence="1">3.5.1.9</ecNumber>
    </submittedName>
</protein>
<dbReference type="GO" id="GO:0019441">
    <property type="term" value="P:L-tryptophan catabolic process to kynurenine"/>
    <property type="evidence" value="ECO:0007669"/>
    <property type="project" value="InterPro"/>
</dbReference>
<dbReference type="Proteomes" id="UP000196386">
    <property type="component" value="Unassembled WGS sequence"/>
</dbReference>
<evidence type="ECO:0000313" key="5">
    <source>
        <dbReference type="Proteomes" id="UP000196386"/>
    </source>
</evidence>
<evidence type="ECO:0000313" key="6">
    <source>
        <dbReference type="Proteomes" id="UP000260828"/>
    </source>
</evidence>
<dbReference type="EC" id="3.5.1.9" evidence="1"/>
<dbReference type="AlphaFoldDB" id="A0A174NV13"/>
<reference evidence="3 6" key="4">
    <citation type="submission" date="2018-08" db="EMBL/GenBank/DDBJ databases">
        <title>A genome reference for cultivated species of the human gut microbiota.</title>
        <authorList>
            <person name="Zou Y."/>
            <person name="Xue W."/>
            <person name="Luo G."/>
        </authorList>
    </citation>
    <scope>NUCLEOTIDE SEQUENCE [LARGE SCALE GENOMIC DNA]</scope>
    <source>
        <strain evidence="3 6">TF05-12AC</strain>
    </source>
</reference>
<dbReference type="Gene3D" id="3.50.30.50">
    <property type="entry name" value="Putative cyclase"/>
    <property type="match status" value="1"/>
</dbReference>
<dbReference type="GO" id="GO:0004061">
    <property type="term" value="F:arylformamidase activity"/>
    <property type="evidence" value="ECO:0007669"/>
    <property type="project" value="UniProtKB-EC"/>
</dbReference>
<evidence type="ECO:0000313" key="1">
    <source>
        <dbReference type="EMBL" id="CUP52602.1"/>
    </source>
</evidence>
<organism evidence="1 4">
    <name type="scientific">Anaerotruncus colihominis</name>
    <dbReference type="NCBI Taxonomy" id="169435"/>
    <lineage>
        <taxon>Bacteria</taxon>
        <taxon>Bacillati</taxon>
        <taxon>Bacillota</taxon>
        <taxon>Clostridia</taxon>
        <taxon>Eubacteriales</taxon>
        <taxon>Oscillospiraceae</taxon>
        <taxon>Anaerotruncus</taxon>
    </lineage>
</organism>
<dbReference type="Pfam" id="PF04199">
    <property type="entry name" value="Cyclase"/>
    <property type="match status" value="1"/>
</dbReference>
<name>A0A174NV13_9FIRM</name>
<dbReference type="EMBL" id="QVME01000001">
    <property type="protein sequence ID" value="RGE70167.1"/>
    <property type="molecule type" value="Genomic_DNA"/>
</dbReference>
<gene>
    <name evidence="1" type="primary">kynB</name>
    <name evidence="2" type="ORF">B5F11_05205</name>
    <name evidence="3" type="ORF">DXC40_03695</name>
    <name evidence="1" type="ORF">ERS852551_01069</name>
</gene>
<dbReference type="EMBL" id="NFKP01000004">
    <property type="protein sequence ID" value="OUP70404.1"/>
    <property type="molecule type" value="Genomic_DNA"/>
</dbReference>
<dbReference type="SUPFAM" id="SSF102198">
    <property type="entry name" value="Putative cyclase"/>
    <property type="match status" value="1"/>
</dbReference>
<dbReference type="PANTHER" id="PTHR31118:SF32">
    <property type="entry name" value="KYNURENINE FORMAMIDASE"/>
    <property type="match status" value="1"/>
</dbReference>
<dbReference type="RefSeq" id="WP_006874821.1">
    <property type="nucleotide sequence ID" value="NZ_CABIWA010000003.1"/>
</dbReference>
<reference evidence="1 4" key="1">
    <citation type="submission" date="2015-09" db="EMBL/GenBank/DDBJ databases">
        <authorList>
            <consortium name="Pathogen Informatics"/>
        </authorList>
    </citation>
    <scope>NUCLEOTIDE SEQUENCE [LARGE SCALE GENOMIC DNA]</scope>
    <source>
        <strain evidence="1 4">2789STDY5834939</strain>
    </source>
</reference>
<evidence type="ECO:0000313" key="2">
    <source>
        <dbReference type="EMBL" id="OUP70404.1"/>
    </source>
</evidence>
<reference evidence="2" key="3">
    <citation type="journal article" date="2018" name="BMC Genomics">
        <title>Whole genome sequencing and function prediction of 133 gut anaerobes isolated from chicken caecum in pure cultures.</title>
        <authorList>
            <person name="Medvecky M."/>
            <person name="Cejkova D."/>
            <person name="Polansky O."/>
            <person name="Karasova D."/>
            <person name="Kubasova T."/>
            <person name="Cizek A."/>
            <person name="Rychlik I."/>
        </authorList>
    </citation>
    <scope>NUCLEOTIDE SEQUENCE</scope>
    <source>
        <strain evidence="2">An175</strain>
    </source>
</reference>
<dbReference type="OrthoDB" id="9796085at2"/>
<dbReference type="PANTHER" id="PTHR31118">
    <property type="entry name" value="CYCLASE-LIKE PROTEIN 2"/>
    <property type="match status" value="1"/>
</dbReference>
<evidence type="ECO:0000313" key="4">
    <source>
        <dbReference type="Proteomes" id="UP000095765"/>
    </source>
</evidence>
<dbReference type="EMBL" id="CZBE01000006">
    <property type="protein sequence ID" value="CUP52602.1"/>
    <property type="molecule type" value="Genomic_DNA"/>
</dbReference>
<reference evidence="5" key="2">
    <citation type="submission" date="2017-04" db="EMBL/GenBank/DDBJ databases">
        <title>Function of individual gut microbiota members based on whole genome sequencing of pure cultures obtained from chicken caecum.</title>
        <authorList>
            <person name="Medvecky M."/>
            <person name="Cejkova D."/>
            <person name="Polansky O."/>
            <person name="Karasova D."/>
            <person name="Kubasova T."/>
            <person name="Cizek A."/>
            <person name="Rychlik I."/>
        </authorList>
    </citation>
    <scope>NUCLEOTIDE SEQUENCE [LARGE SCALE GENOMIC DNA]</scope>
    <source>
        <strain evidence="5">An175</strain>
    </source>
</reference>
<proteinExistence type="predicted"/>
<dbReference type="GeneID" id="72465093"/>
<dbReference type="Proteomes" id="UP000095765">
    <property type="component" value="Unassembled WGS sequence"/>
</dbReference>